<protein>
    <submittedName>
        <fullName evidence="1">Uncharacterized protein</fullName>
    </submittedName>
</protein>
<name>A0A392SU51_9FABA</name>
<comment type="caution">
    <text evidence="1">The sequence shown here is derived from an EMBL/GenBank/DDBJ whole genome shotgun (WGS) entry which is preliminary data.</text>
</comment>
<evidence type="ECO:0000313" key="1">
    <source>
        <dbReference type="EMBL" id="MCI51744.1"/>
    </source>
</evidence>
<organism evidence="1 2">
    <name type="scientific">Trifolium medium</name>
    <dbReference type="NCBI Taxonomy" id="97028"/>
    <lineage>
        <taxon>Eukaryota</taxon>
        <taxon>Viridiplantae</taxon>
        <taxon>Streptophyta</taxon>
        <taxon>Embryophyta</taxon>
        <taxon>Tracheophyta</taxon>
        <taxon>Spermatophyta</taxon>
        <taxon>Magnoliopsida</taxon>
        <taxon>eudicotyledons</taxon>
        <taxon>Gunneridae</taxon>
        <taxon>Pentapetalae</taxon>
        <taxon>rosids</taxon>
        <taxon>fabids</taxon>
        <taxon>Fabales</taxon>
        <taxon>Fabaceae</taxon>
        <taxon>Papilionoideae</taxon>
        <taxon>50 kb inversion clade</taxon>
        <taxon>NPAAA clade</taxon>
        <taxon>Hologalegina</taxon>
        <taxon>IRL clade</taxon>
        <taxon>Trifolieae</taxon>
        <taxon>Trifolium</taxon>
    </lineage>
</organism>
<dbReference type="EMBL" id="LXQA010436654">
    <property type="protein sequence ID" value="MCI51744.1"/>
    <property type="molecule type" value="Genomic_DNA"/>
</dbReference>
<evidence type="ECO:0000313" key="2">
    <source>
        <dbReference type="Proteomes" id="UP000265520"/>
    </source>
</evidence>
<sequence>MSSLMAREIELIEEYRDLSLVCHATPYSVKLGMLKVTNNVLEDIKEEQKMALKLTKYRELINQGREIYFK</sequence>
<feature type="non-terminal residue" evidence="1">
    <location>
        <position position="70"/>
    </location>
</feature>
<keyword evidence="2" id="KW-1185">Reference proteome</keyword>
<dbReference type="AlphaFoldDB" id="A0A392SU51"/>
<accession>A0A392SU51</accession>
<reference evidence="1 2" key="1">
    <citation type="journal article" date="2018" name="Front. Plant Sci.">
        <title>Red Clover (Trifolium pratense) and Zigzag Clover (T. medium) - A Picture of Genomic Similarities and Differences.</title>
        <authorList>
            <person name="Dluhosova J."/>
            <person name="Istvanek J."/>
            <person name="Nedelnik J."/>
            <person name="Repkova J."/>
        </authorList>
    </citation>
    <scope>NUCLEOTIDE SEQUENCE [LARGE SCALE GENOMIC DNA]</scope>
    <source>
        <strain evidence="2">cv. 10/8</strain>
        <tissue evidence="1">Leaf</tissue>
    </source>
</reference>
<dbReference type="Proteomes" id="UP000265520">
    <property type="component" value="Unassembled WGS sequence"/>
</dbReference>
<proteinExistence type="predicted"/>